<comment type="cofactor">
    <cofactor evidence="1">
        <name>Zn(2+)</name>
        <dbReference type="ChEBI" id="CHEBI:29105"/>
    </cofactor>
</comment>
<evidence type="ECO:0000313" key="8">
    <source>
        <dbReference type="EMBL" id="MBO8480111.1"/>
    </source>
</evidence>
<organism evidence="8 9">
    <name type="scientific">Candidatus Cryptobacteroides avistercoris</name>
    <dbReference type="NCBI Taxonomy" id="2840758"/>
    <lineage>
        <taxon>Bacteria</taxon>
        <taxon>Pseudomonadati</taxon>
        <taxon>Bacteroidota</taxon>
        <taxon>Bacteroidia</taxon>
        <taxon>Bacteroidales</taxon>
        <taxon>Candidatus Cryptobacteroides</taxon>
    </lineage>
</organism>
<dbReference type="InterPro" id="IPR011055">
    <property type="entry name" value="Dup_hybrid_motif"/>
</dbReference>
<accession>A0A9D9IXR1</accession>
<evidence type="ECO:0000256" key="6">
    <source>
        <dbReference type="ARBA" id="ARBA00023049"/>
    </source>
</evidence>
<dbReference type="EMBL" id="JADILW010000048">
    <property type="protein sequence ID" value="MBO8480111.1"/>
    <property type="molecule type" value="Genomic_DNA"/>
</dbReference>
<dbReference type="AlphaFoldDB" id="A0A9D9IXR1"/>
<sequence>YNRISSRFSYSRRHPVTGKVKPHTAVDYAAPTGTPVQAIGDGTVTKCGWDPTGGGNRIGIKHNMGYESSYMHLSKFASGIRVGSRVTQGQLIGYVGATGTATGPHLDFRIWENGRPIDPLKLDSPASDPLDTAYLREFNALYEKYMAEVAGYDAPDNLATASAVPSE</sequence>
<dbReference type="SUPFAM" id="SSF51261">
    <property type="entry name" value="Duplicated hybrid motif"/>
    <property type="match status" value="1"/>
</dbReference>
<evidence type="ECO:0000259" key="7">
    <source>
        <dbReference type="Pfam" id="PF01551"/>
    </source>
</evidence>
<keyword evidence="3" id="KW-0479">Metal-binding</keyword>
<feature type="domain" description="M23ase beta-sheet core" evidence="7">
    <location>
        <begin position="22"/>
        <end position="119"/>
    </location>
</feature>
<name>A0A9D9IXR1_9BACT</name>
<dbReference type="Proteomes" id="UP000823769">
    <property type="component" value="Unassembled WGS sequence"/>
</dbReference>
<dbReference type="Pfam" id="PF01551">
    <property type="entry name" value="Peptidase_M23"/>
    <property type="match status" value="1"/>
</dbReference>
<evidence type="ECO:0000256" key="4">
    <source>
        <dbReference type="ARBA" id="ARBA00022801"/>
    </source>
</evidence>
<gene>
    <name evidence="8" type="ORF">IAB76_03245</name>
</gene>
<keyword evidence="6" id="KW-0482">Metalloprotease</keyword>
<evidence type="ECO:0000313" key="9">
    <source>
        <dbReference type="Proteomes" id="UP000823769"/>
    </source>
</evidence>
<keyword evidence="4" id="KW-0378">Hydrolase</keyword>
<dbReference type="GO" id="GO:0046872">
    <property type="term" value="F:metal ion binding"/>
    <property type="evidence" value="ECO:0007669"/>
    <property type="project" value="UniProtKB-KW"/>
</dbReference>
<dbReference type="PANTHER" id="PTHR21666:SF288">
    <property type="entry name" value="CELL DIVISION PROTEIN YTFB"/>
    <property type="match status" value="1"/>
</dbReference>
<reference evidence="8" key="2">
    <citation type="journal article" date="2021" name="PeerJ">
        <title>Extensive microbial diversity within the chicken gut microbiome revealed by metagenomics and culture.</title>
        <authorList>
            <person name="Gilroy R."/>
            <person name="Ravi A."/>
            <person name="Getino M."/>
            <person name="Pursley I."/>
            <person name="Horton D.L."/>
            <person name="Alikhan N.F."/>
            <person name="Baker D."/>
            <person name="Gharbi K."/>
            <person name="Hall N."/>
            <person name="Watson M."/>
            <person name="Adriaenssens E.M."/>
            <person name="Foster-Nyarko E."/>
            <person name="Jarju S."/>
            <person name="Secka A."/>
            <person name="Antonio M."/>
            <person name="Oren A."/>
            <person name="Chaudhuri R.R."/>
            <person name="La Ragione R."/>
            <person name="Hildebrand F."/>
            <person name="Pallen M.J."/>
        </authorList>
    </citation>
    <scope>NUCLEOTIDE SEQUENCE</scope>
    <source>
        <strain evidence="8">B3-1481</strain>
    </source>
</reference>
<protein>
    <submittedName>
        <fullName evidence="8">M23 family metallopeptidase</fullName>
    </submittedName>
</protein>
<comment type="caution">
    <text evidence="8">The sequence shown here is derived from an EMBL/GenBank/DDBJ whole genome shotgun (WGS) entry which is preliminary data.</text>
</comment>
<evidence type="ECO:0000256" key="1">
    <source>
        <dbReference type="ARBA" id="ARBA00001947"/>
    </source>
</evidence>
<evidence type="ECO:0000256" key="5">
    <source>
        <dbReference type="ARBA" id="ARBA00022833"/>
    </source>
</evidence>
<keyword evidence="5" id="KW-0862">Zinc</keyword>
<reference evidence="8" key="1">
    <citation type="submission" date="2020-10" db="EMBL/GenBank/DDBJ databases">
        <authorList>
            <person name="Gilroy R."/>
        </authorList>
    </citation>
    <scope>NUCLEOTIDE SEQUENCE</scope>
    <source>
        <strain evidence="8">B3-1481</strain>
    </source>
</reference>
<dbReference type="GO" id="GO:0004222">
    <property type="term" value="F:metalloendopeptidase activity"/>
    <property type="evidence" value="ECO:0007669"/>
    <property type="project" value="TreeGrafter"/>
</dbReference>
<keyword evidence="2" id="KW-0645">Protease</keyword>
<proteinExistence type="predicted"/>
<dbReference type="GO" id="GO:0006508">
    <property type="term" value="P:proteolysis"/>
    <property type="evidence" value="ECO:0007669"/>
    <property type="project" value="UniProtKB-KW"/>
</dbReference>
<feature type="non-terminal residue" evidence="8">
    <location>
        <position position="1"/>
    </location>
</feature>
<dbReference type="InterPro" id="IPR016047">
    <property type="entry name" value="M23ase_b-sheet_dom"/>
</dbReference>
<dbReference type="PANTHER" id="PTHR21666">
    <property type="entry name" value="PEPTIDASE-RELATED"/>
    <property type="match status" value="1"/>
</dbReference>
<dbReference type="CDD" id="cd12797">
    <property type="entry name" value="M23_peptidase"/>
    <property type="match status" value="1"/>
</dbReference>
<dbReference type="Gene3D" id="2.70.70.10">
    <property type="entry name" value="Glucose Permease (Domain IIA)"/>
    <property type="match status" value="1"/>
</dbReference>
<evidence type="ECO:0000256" key="2">
    <source>
        <dbReference type="ARBA" id="ARBA00022670"/>
    </source>
</evidence>
<dbReference type="InterPro" id="IPR050570">
    <property type="entry name" value="Cell_wall_metabolism_enzyme"/>
</dbReference>
<evidence type="ECO:0000256" key="3">
    <source>
        <dbReference type="ARBA" id="ARBA00022723"/>
    </source>
</evidence>